<organism evidence="1">
    <name type="scientific">Yersinia enterocolitica</name>
    <dbReference type="NCBI Taxonomy" id="630"/>
    <lineage>
        <taxon>Bacteria</taxon>
        <taxon>Pseudomonadati</taxon>
        <taxon>Pseudomonadota</taxon>
        <taxon>Gammaproteobacteria</taxon>
        <taxon>Enterobacterales</taxon>
        <taxon>Yersiniaceae</taxon>
        <taxon>Yersinia</taxon>
    </lineage>
</organism>
<accession>B0RKJ5</accession>
<dbReference type="EMBL" id="AM905950">
    <property type="protein sequence ID" value="CAP20102.1"/>
    <property type="molecule type" value="Genomic_DNA"/>
</dbReference>
<name>B0RKJ5_YEREN</name>
<proteinExistence type="predicted"/>
<sequence length="125" mass="14165">MYLGYSPITGDIQMTKKSITVGKNNINVDDVFYSVWGYEQTNVNYYQVTEVKGKSTVVLCEIRSEIISHGSNLSGEKQYILNDFKGDKFTRRVKDNGEGVLVRICDSENAHLKYDNKPVSYSSYG</sequence>
<geneLocation type="plasmid" evidence="1">
    <name>pYE854</name>
</geneLocation>
<evidence type="ECO:0000313" key="1">
    <source>
        <dbReference type="EMBL" id="CAP20102.1"/>
    </source>
</evidence>
<protein>
    <submittedName>
        <fullName evidence="1">Uncharacterized protein</fullName>
    </submittedName>
</protein>
<dbReference type="AlphaFoldDB" id="B0RKJ5"/>
<keyword evidence="1" id="KW-0614">Plasmid</keyword>
<reference evidence="1" key="1">
    <citation type="journal article" date="2008" name="J. Bacteriol.">
        <title>Genetic and functional properties of the self-transmissible Yersinia enterocolitica plasmid pYE854, which mobilizes the virulence plasmid pYV.</title>
        <authorList>
            <person name="Hammerl J.A."/>
            <person name="Klein I."/>
            <person name="Lanka E."/>
            <person name="Appel B."/>
            <person name="Hertwig S."/>
        </authorList>
    </citation>
    <scope>NUCLEOTIDE SEQUENCE [LARGE SCALE GENOMIC DNA]</scope>
    <source>
        <strain evidence="1">29854</strain>
        <plasmid evidence="1">pYE854</plasmid>
    </source>
</reference>